<evidence type="ECO:0000313" key="3">
    <source>
        <dbReference type="EMBL" id="MVW62083.1"/>
    </source>
</evidence>
<accession>A0A7X3G209</accession>
<name>A0A7X3G209_9BURK</name>
<dbReference type="RefSeq" id="WP_056132027.1">
    <property type="nucleotide sequence ID" value="NZ_WSES01000006.1"/>
</dbReference>
<keyword evidence="4" id="KW-1185">Reference proteome</keyword>
<organism evidence="3 4">
    <name type="scientific">Massilia cellulosiltytica</name>
    <dbReference type="NCBI Taxonomy" id="2683234"/>
    <lineage>
        <taxon>Bacteria</taxon>
        <taxon>Pseudomonadati</taxon>
        <taxon>Pseudomonadota</taxon>
        <taxon>Betaproteobacteria</taxon>
        <taxon>Burkholderiales</taxon>
        <taxon>Oxalobacteraceae</taxon>
        <taxon>Telluria group</taxon>
        <taxon>Massilia</taxon>
    </lineage>
</organism>
<feature type="signal peptide" evidence="2">
    <location>
        <begin position="1"/>
        <end position="28"/>
    </location>
</feature>
<dbReference type="Proteomes" id="UP000443353">
    <property type="component" value="Unassembled WGS sequence"/>
</dbReference>
<feature type="compositionally biased region" description="Acidic residues" evidence="1">
    <location>
        <begin position="54"/>
        <end position="72"/>
    </location>
</feature>
<sequence>MVQNKKFGAGLALIAGLLGMCASGAALALPEVDVGSRLTITTQTEPVESADAAVAEDSDTTADDEDAASASN</sequence>
<protein>
    <submittedName>
        <fullName evidence="3">Uncharacterized protein</fullName>
    </submittedName>
</protein>
<evidence type="ECO:0000313" key="4">
    <source>
        <dbReference type="Proteomes" id="UP000443353"/>
    </source>
</evidence>
<gene>
    <name evidence="3" type="ORF">GPY61_19290</name>
</gene>
<feature type="region of interest" description="Disordered" evidence="1">
    <location>
        <begin position="43"/>
        <end position="72"/>
    </location>
</feature>
<feature type="chain" id="PRO_5031380693" evidence="2">
    <location>
        <begin position="29"/>
        <end position="72"/>
    </location>
</feature>
<dbReference type="AlphaFoldDB" id="A0A7X3G209"/>
<evidence type="ECO:0000256" key="1">
    <source>
        <dbReference type="SAM" id="MobiDB-lite"/>
    </source>
</evidence>
<keyword evidence="2" id="KW-0732">Signal</keyword>
<reference evidence="3 4" key="1">
    <citation type="submission" date="2019-12" db="EMBL/GenBank/DDBJ databases">
        <authorList>
            <person name="Li C."/>
            <person name="Zhao J."/>
        </authorList>
    </citation>
    <scope>NUCLEOTIDE SEQUENCE [LARGE SCALE GENOMIC DNA]</scope>
    <source>
        <strain evidence="3 4">NEAU-DD11</strain>
    </source>
</reference>
<proteinExistence type="predicted"/>
<comment type="caution">
    <text evidence="3">The sequence shown here is derived from an EMBL/GenBank/DDBJ whole genome shotgun (WGS) entry which is preliminary data.</text>
</comment>
<dbReference type="EMBL" id="WSES01000006">
    <property type="protein sequence ID" value="MVW62083.1"/>
    <property type="molecule type" value="Genomic_DNA"/>
</dbReference>
<evidence type="ECO:0000256" key="2">
    <source>
        <dbReference type="SAM" id="SignalP"/>
    </source>
</evidence>